<dbReference type="EMBL" id="JXTC01000006">
    <property type="protein sequence ID" value="POO01995.1"/>
    <property type="molecule type" value="Genomic_DNA"/>
</dbReference>
<organism evidence="1 2">
    <name type="scientific">Trema orientale</name>
    <name type="common">Charcoal tree</name>
    <name type="synonym">Celtis orientalis</name>
    <dbReference type="NCBI Taxonomy" id="63057"/>
    <lineage>
        <taxon>Eukaryota</taxon>
        <taxon>Viridiplantae</taxon>
        <taxon>Streptophyta</taxon>
        <taxon>Embryophyta</taxon>
        <taxon>Tracheophyta</taxon>
        <taxon>Spermatophyta</taxon>
        <taxon>Magnoliopsida</taxon>
        <taxon>eudicotyledons</taxon>
        <taxon>Gunneridae</taxon>
        <taxon>Pentapetalae</taxon>
        <taxon>rosids</taxon>
        <taxon>fabids</taxon>
        <taxon>Rosales</taxon>
        <taxon>Cannabaceae</taxon>
        <taxon>Trema</taxon>
    </lineage>
</organism>
<name>A0A2P5FW44_TREOI</name>
<dbReference type="Proteomes" id="UP000237000">
    <property type="component" value="Unassembled WGS sequence"/>
</dbReference>
<protein>
    <recommendedName>
        <fullName evidence="3">DUF674 family protein</fullName>
    </recommendedName>
</protein>
<dbReference type="InterPro" id="IPR007750">
    <property type="entry name" value="DUF674"/>
</dbReference>
<accession>A0A2P5FW44</accession>
<reference evidence="2" key="1">
    <citation type="submission" date="2016-06" db="EMBL/GenBank/DDBJ databases">
        <title>Parallel loss of symbiosis genes in relatives of nitrogen-fixing non-legume Parasponia.</title>
        <authorList>
            <person name="Van Velzen R."/>
            <person name="Holmer R."/>
            <person name="Bu F."/>
            <person name="Rutten L."/>
            <person name="Van Zeijl A."/>
            <person name="Liu W."/>
            <person name="Santuari L."/>
            <person name="Cao Q."/>
            <person name="Sharma T."/>
            <person name="Shen D."/>
            <person name="Roswanjaya Y."/>
            <person name="Wardhani T."/>
            <person name="Kalhor M.S."/>
            <person name="Jansen J."/>
            <person name="Van den Hoogen J."/>
            <person name="Gungor B."/>
            <person name="Hartog M."/>
            <person name="Hontelez J."/>
            <person name="Verver J."/>
            <person name="Yang W.-C."/>
            <person name="Schijlen E."/>
            <person name="Repin R."/>
            <person name="Schilthuizen M."/>
            <person name="Schranz E."/>
            <person name="Heidstra R."/>
            <person name="Miyata K."/>
            <person name="Fedorova E."/>
            <person name="Kohlen W."/>
            <person name="Bisseling T."/>
            <person name="Smit S."/>
            <person name="Geurts R."/>
        </authorList>
    </citation>
    <scope>NUCLEOTIDE SEQUENCE [LARGE SCALE GENOMIC DNA]</scope>
    <source>
        <strain evidence="2">cv. RG33-2</strain>
    </source>
</reference>
<dbReference type="PANTHER" id="PTHR33103">
    <property type="entry name" value="OS01G0153900 PROTEIN"/>
    <property type="match status" value="1"/>
</dbReference>
<sequence>MDNQLRMKHADGKAYEGFISRRIRFIISDDLQVLPASISNTRLLLLRQGLRDNTVVQEWNISVGLQEVLQLLHHSMLSKTPLTDVFLPKGQNMDIIRSPDSFRSPHLHPMNNHSSSPVMNVKLWFSKSTNRVICIEAKEDFIDFLFSFLTIPLGSIIKLLKGNSFLGSIDNLYKSVENLSVEDTISARCKDMLLSPKLERMFGCENQLLGVVEELIPTEFMYNKCYSCCLQKKACFHRQFQRLKLMNPKCPGMTRRGGGFIREEGCFLVTNSLVVEPLSPASGMSRLEIPFSELEELPITVGREEVPFVLHQIFLRTSR</sequence>
<evidence type="ECO:0000313" key="1">
    <source>
        <dbReference type="EMBL" id="POO01995.1"/>
    </source>
</evidence>
<evidence type="ECO:0008006" key="3">
    <source>
        <dbReference type="Google" id="ProtNLM"/>
    </source>
</evidence>
<comment type="caution">
    <text evidence="1">The sequence shown here is derived from an EMBL/GenBank/DDBJ whole genome shotgun (WGS) entry which is preliminary data.</text>
</comment>
<evidence type="ECO:0000313" key="2">
    <source>
        <dbReference type="Proteomes" id="UP000237000"/>
    </source>
</evidence>
<dbReference type="STRING" id="63057.A0A2P5FW44"/>
<gene>
    <name evidence="1" type="ORF">TorRG33x02_022870</name>
</gene>
<dbReference type="PANTHER" id="PTHR33103:SF27">
    <property type="entry name" value="OS04G0594700 PROTEIN"/>
    <property type="match status" value="1"/>
</dbReference>
<keyword evidence="2" id="KW-1185">Reference proteome</keyword>
<dbReference type="InParanoid" id="A0A2P5FW44"/>
<dbReference type="OrthoDB" id="1099638at2759"/>
<dbReference type="Pfam" id="PF05056">
    <property type="entry name" value="DUF674"/>
    <property type="match status" value="1"/>
</dbReference>
<proteinExistence type="predicted"/>
<dbReference type="AlphaFoldDB" id="A0A2P5FW44"/>